<keyword evidence="3" id="KW-1185">Reference proteome</keyword>
<feature type="region of interest" description="Disordered" evidence="1">
    <location>
        <begin position="85"/>
        <end position="152"/>
    </location>
</feature>
<dbReference type="EMBL" id="CAUYUJ010001954">
    <property type="protein sequence ID" value="CAK0798486.1"/>
    <property type="molecule type" value="Genomic_DNA"/>
</dbReference>
<accession>A0ABN9Q604</accession>
<organism evidence="2 3">
    <name type="scientific">Prorocentrum cordatum</name>
    <dbReference type="NCBI Taxonomy" id="2364126"/>
    <lineage>
        <taxon>Eukaryota</taxon>
        <taxon>Sar</taxon>
        <taxon>Alveolata</taxon>
        <taxon>Dinophyceae</taxon>
        <taxon>Prorocentrales</taxon>
        <taxon>Prorocentraceae</taxon>
        <taxon>Prorocentrum</taxon>
    </lineage>
</organism>
<comment type="caution">
    <text evidence="2">The sequence shown here is derived from an EMBL/GenBank/DDBJ whole genome shotgun (WGS) entry which is preliminary data.</text>
</comment>
<evidence type="ECO:0000313" key="3">
    <source>
        <dbReference type="Proteomes" id="UP001189429"/>
    </source>
</evidence>
<gene>
    <name evidence="2" type="ORF">PCOR1329_LOCUS7217</name>
</gene>
<dbReference type="Proteomes" id="UP001189429">
    <property type="component" value="Unassembled WGS sequence"/>
</dbReference>
<feature type="non-terminal residue" evidence="2">
    <location>
        <position position="1"/>
    </location>
</feature>
<feature type="compositionally biased region" description="Low complexity" evidence="1">
    <location>
        <begin position="85"/>
        <end position="96"/>
    </location>
</feature>
<reference evidence="2" key="1">
    <citation type="submission" date="2023-10" db="EMBL/GenBank/DDBJ databases">
        <authorList>
            <person name="Chen Y."/>
            <person name="Shah S."/>
            <person name="Dougan E. K."/>
            <person name="Thang M."/>
            <person name="Chan C."/>
        </authorList>
    </citation>
    <scope>NUCLEOTIDE SEQUENCE [LARGE SCALE GENOMIC DNA]</scope>
</reference>
<name>A0ABN9Q604_9DINO</name>
<evidence type="ECO:0000313" key="2">
    <source>
        <dbReference type="EMBL" id="CAK0798486.1"/>
    </source>
</evidence>
<proteinExistence type="predicted"/>
<evidence type="ECO:0000256" key="1">
    <source>
        <dbReference type="SAM" id="MobiDB-lite"/>
    </source>
</evidence>
<protein>
    <submittedName>
        <fullName evidence="2">Uncharacterized protein</fullName>
    </submittedName>
</protein>
<sequence length="183" mass="18473">AALRAARAKLRRAHARALERAAAAKSVAESVAEGAVRTAVSAGGHALVRASLPVVVGQWSTATTTGQVVAVVPGKLASAVSRGSTSSLAGGAAGCSDKPAAADPEGGVSVKSQPEPEPPFTALVGAGAAQESHAPGPGPRGRRHSAPVPRGTQTLVSRLETEARLGRWQCLPARIACHFECWL</sequence>